<dbReference type="Proteomes" id="UP001470023">
    <property type="component" value="Unassembled WGS sequence"/>
</dbReference>
<organism evidence="1 2">
    <name type="scientific">Streptomyces sp. 900105245</name>
    <dbReference type="NCBI Taxonomy" id="3154379"/>
    <lineage>
        <taxon>Bacteria</taxon>
        <taxon>Bacillati</taxon>
        <taxon>Actinomycetota</taxon>
        <taxon>Actinomycetes</taxon>
        <taxon>Kitasatosporales</taxon>
        <taxon>Streptomycetaceae</taxon>
        <taxon>Streptomyces</taxon>
    </lineage>
</organism>
<keyword evidence="2" id="KW-1185">Reference proteome</keyword>
<dbReference type="EMBL" id="JBEPAZ010000105">
    <property type="protein sequence ID" value="MER6434370.1"/>
    <property type="molecule type" value="Genomic_DNA"/>
</dbReference>
<gene>
    <name evidence="1" type="ORF">ABT272_43035</name>
</gene>
<protein>
    <submittedName>
        <fullName evidence="1">DUF6233 domain-containing protein</fullName>
    </submittedName>
</protein>
<accession>A0ABV1UM70</accession>
<dbReference type="Pfam" id="PF19746">
    <property type="entry name" value="DUF6233"/>
    <property type="match status" value="1"/>
</dbReference>
<proteinExistence type="predicted"/>
<evidence type="ECO:0000313" key="1">
    <source>
        <dbReference type="EMBL" id="MER6434370.1"/>
    </source>
</evidence>
<dbReference type="InterPro" id="IPR046200">
    <property type="entry name" value="DUF6233"/>
</dbReference>
<name>A0ABV1UM70_9ACTN</name>
<evidence type="ECO:0000313" key="2">
    <source>
        <dbReference type="Proteomes" id="UP001470023"/>
    </source>
</evidence>
<dbReference type="RefSeq" id="WP_352066212.1">
    <property type="nucleotide sequence ID" value="NZ_JBEPAZ010000105.1"/>
</dbReference>
<reference evidence="1 2" key="1">
    <citation type="submission" date="2024-06" db="EMBL/GenBank/DDBJ databases">
        <title>The Natural Products Discovery Center: Release of the First 8490 Sequenced Strains for Exploring Actinobacteria Biosynthetic Diversity.</title>
        <authorList>
            <person name="Kalkreuter E."/>
            <person name="Kautsar S.A."/>
            <person name="Yang D."/>
            <person name="Bader C.D."/>
            <person name="Teijaro C.N."/>
            <person name="Fluegel L."/>
            <person name="Davis C.M."/>
            <person name="Simpson J.R."/>
            <person name="Lauterbach L."/>
            <person name="Steele A.D."/>
            <person name="Gui C."/>
            <person name="Meng S."/>
            <person name="Li G."/>
            <person name="Viehrig K."/>
            <person name="Ye F."/>
            <person name="Su P."/>
            <person name="Kiefer A.F."/>
            <person name="Nichols A."/>
            <person name="Cepeda A.J."/>
            <person name="Yan W."/>
            <person name="Fan B."/>
            <person name="Jiang Y."/>
            <person name="Adhikari A."/>
            <person name="Zheng C.-J."/>
            <person name="Schuster L."/>
            <person name="Cowan T.M."/>
            <person name="Smanski M.J."/>
            <person name="Chevrette M.G."/>
            <person name="De Carvalho L.P.S."/>
            <person name="Shen B."/>
        </authorList>
    </citation>
    <scope>NUCLEOTIDE SEQUENCE [LARGE SCALE GENOMIC DNA]</scope>
    <source>
        <strain evidence="1 2">NPDC001166</strain>
    </source>
</reference>
<comment type="caution">
    <text evidence="1">The sequence shown here is derived from an EMBL/GenBank/DDBJ whole genome shotgun (WGS) entry which is preliminary data.</text>
</comment>
<sequence>MVEKRLHAGHPMGAVVHRADCTVIQRDVNPIGVGDARQALTGDGKFFHACELCCPEAHLGIPE</sequence>